<protein>
    <submittedName>
        <fullName evidence="1">Glutamate synthase 1</fullName>
    </submittedName>
</protein>
<dbReference type="EMBL" id="JBFOLJ010000006">
    <property type="protein sequence ID" value="KAL2529437.1"/>
    <property type="molecule type" value="Genomic_DNA"/>
</dbReference>
<dbReference type="Proteomes" id="UP001604277">
    <property type="component" value="Unassembled WGS sequence"/>
</dbReference>
<gene>
    <name evidence="1" type="ORF">Fot_22038</name>
</gene>
<sequence>MLHIWRTDGPGWAPKLVVKNALSQVPEKLLGLYDPSFDNDSSGVGFVAELSGESSRKFWDPFHTIWRENFKRNGFNYCSTLFNGYPKCFRLRQWHQGKCSHLQHFTPLIDPLSNS</sequence>
<accession>A0ABD1UWJ9</accession>
<proteinExistence type="predicted"/>
<evidence type="ECO:0000313" key="2">
    <source>
        <dbReference type="Proteomes" id="UP001604277"/>
    </source>
</evidence>
<comment type="caution">
    <text evidence="1">The sequence shown here is derived from an EMBL/GenBank/DDBJ whole genome shotgun (WGS) entry which is preliminary data.</text>
</comment>
<name>A0ABD1UWJ9_9LAMI</name>
<reference evidence="2" key="1">
    <citation type="submission" date="2024-07" db="EMBL/GenBank/DDBJ databases">
        <title>Two chromosome-level genome assemblies of Korean endemic species Abeliophyllum distichum and Forsythia ovata (Oleaceae).</title>
        <authorList>
            <person name="Jang H."/>
        </authorList>
    </citation>
    <scope>NUCLEOTIDE SEQUENCE [LARGE SCALE GENOMIC DNA]</scope>
</reference>
<dbReference type="AlphaFoldDB" id="A0ABD1UWJ9"/>
<organism evidence="1 2">
    <name type="scientific">Forsythia ovata</name>
    <dbReference type="NCBI Taxonomy" id="205694"/>
    <lineage>
        <taxon>Eukaryota</taxon>
        <taxon>Viridiplantae</taxon>
        <taxon>Streptophyta</taxon>
        <taxon>Embryophyta</taxon>
        <taxon>Tracheophyta</taxon>
        <taxon>Spermatophyta</taxon>
        <taxon>Magnoliopsida</taxon>
        <taxon>eudicotyledons</taxon>
        <taxon>Gunneridae</taxon>
        <taxon>Pentapetalae</taxon>
        <taxon>asterids</taxon>
        <taxon>lamiids</taxon>
        <taxon>Lamiales</taxon>
        <taxon>Oleaceae</taxon>
        <taxon>Forsythieae</taxon>
        <taxon>Forsythia</taxon>
    </lineage>
</organism>
<keyword evidence="2" id="KW-1185">Reference proteome</keyword>
<evidence type="ECO:0000313" key="1">
    <source>
        <dbReference type="EMBL" id="KAL2529437.1"/>
    </source>
</evidence>